<organism evidence="1 2">
    <name type="scientific">Saccharopolyspora erythraea</name>
    <name type="common">Streptomyces erythraeus</name>
    <dbReference type="NCBI Taxonomy" id="1836"/>
    <lineage>
        <taxon>Bacteria</taxon>
        <taxon>Bacillati</taxon>
        <taxon>Actinomycetota</taxon>
        <taxon>Actinomycetes</taxon>
        <taxon>Pseudonocardiales</taxon>
        <taxon>Pseudonocardiaceae</taxon>
        <taxon>Saccharopolyspora</taxon>
    </lineage>
</organism>
<evidence type="ECO:0000313" key="2">
    <source>
        <dbReference type="Proteomes" id="UP001500729"/>
    </source>
</evidence>
<dbReference type="EMBL" id="BAAAGS010000122">
    <property type="protein sequence ID" value="GAA0565764.1"/>
    <property type="molecule type" value="Genomic_DNA"/>
</dbReference>
<protein>
    <submittedName>
        <fullName evidence="1">Uncharacterized protein</fullName>
    </submittedName>
</protein>
<name>A0ABN1EHD2_SACER</name>
<sequence length="109" mass="11696">MRDDNDRSDQAGAPADAATAVGGNSALDRLRTYVNALVDVIAAHPDPSLERDEAQWRLEELADELAAAKPSAPRVKSRWIRLAPVLLVVRPDVPADGVSELVDLAFRAG</sequence>
<dbReference type="RefSeq" id="WP_009951436.1">
    <property type="nucleotide sequence ID" value="NZ_BAAAGS010000122.1"/>
</dbReference>
<accession>A0ABN1EHD2</accession>
<comment type="caution">
    <text evidence="1">The sequence shown here is derived from an EMBL/GenBank/DDBJ whole genome shotgun (WGS) entry which is preliminary data.</text>
</comment>
<evidence type="ECO:0000313" key="1">
    <source>
        <dbReference type="EMBL" id="GAA0565764.1"/>
    </source>
</evidence>
<proteinExistence type="predicted"/>
<reference evidence="1 2" key="1">
    <citation type="journal article" date="2019" name="Int. J. Syst. Evol. Microbiol.">
        <title>The Global Catalogue of Microorganisms (GCM) 10K type strain sequencing project: providing services to taxonomists for standard genome sequencing and annotation.</title>
        <authorList>
            <consortium name="The Broad Institute Genomics Platform"/>
            <consortium name="The Broad Institute Genome Sequencing Center for Infectious Disease"/>
            <person name="Wu L."/>
            <person name="Ma J."/>
        </authorList>
    </citation>
    <scope>NUCLEOTIDE SEQUENCE [LARGE SCALE GENOMIC DNA]</scope>
    <source>
        <strain evidence="1 2">JCM 10303</strain>
    </source>
</reference>
<dbReference type="Proteomes" id="UP001500729">
    <property type="component" value="Unassembled WGS sequence"/>
</dbReference>
<keyword evidence="2" id="KW-1185">Reference proteome</keyword>
<gene>
    <name evidence="1" type="ORF">GCM10009533_71670</name>
</gene>